<name>A0A9Q8T4Q1_9PEZI</name>
<dbReference type="AlphaFoldDB" id="A0A9Q8T4Q1"/>
<accession>A0A9Q8T4Q1</accession>
<evidence type="ECO:0000313" key="2">
    <source>
        <dbReference type="Proteomes" id="UP000830671"/>
    </source>
</evidence>
<keyword evidence="2" id="KW-1185">Reference proteome</keyword>
<protein>
    <submittedName>
        <fullName evidence="1">Uncharacterized protein</fullName>
    </submittedName>
</protein>
<proteinExistence type="predicted"/>
<reference evidence="1" key="1">
    <citation type="journal article" date="2021" name="Mol. Plant Microbe Interact.">
        <title>Complete Genome Sequence of the Plant-Pathogenic Fungus Colletotrichum lupini.</title>
        <authorList>
            <person name="Baroncelli R."/>
            <person name="Pensec F."/>
            <person name="Da Lio D."/>
            <person name="Boufleur T."/>
            <person name="Vicente I."/>
            <person name="Sarrocco S."/>
            <person name="Picot A."/>
            <person name="Baraldi E."/>
            <person name="Sukno S."/>
            <person name="Thon M."/>
            <person name="Le Floch G."/>
        </authorList>
    </citation>
    <scope>NUCLEOTIDE SEQUENCE</scope>
    <source>
        <strain evidence="1">IMI 504893</strain>
    </source>
</reference>
<dbReference type="GeneID" id="73347657"/>
<organism evidence="1 2">
    <name type="scientific">Colletotrichum lupini</name>
    <dbReference type="NCBI Taxonomy" id="145971"/>
    <lineage>
        <taxon>Eukaryota</taxon>
        <taxon>Fungi</taxon>
        <taxon>Dikarya</taxon>
        <taxon>Ascomycota</taxon>
        <taxon>Pezizomycotina</taxon>
        <taxon>Sordariomycetes</taxon>
        <taxon>Hypocreomycetidae</taxon>
        <taxon>Glomerellales</taxon>
        <taxon>Glomerellaceae</taxon>
        <taxon>Colletotrichum</taxon>
        <taxon>Colletotrichum acutatum species complex</taxon>
    </lineage>
</organism>
<sequence>MLQAHAIPDGGINFTTDDLADILESSISASFEVYLGALQKTTSRLDTNGPRIQTPGNVSESSEIHLVQMPSLSLFTGARQTTPYISARTAFFGARGFAAPETLVLCLALRPCGSVNKIRPAIISLDSIFMKADIQHIADNLVEESFRTEVLHQQTTGLERCRSALPKVTVSLRFHAHIAVRDGLIQADLMLVGCLKVFVSRKHLGIKGWTLESSATKKCHPAIKEAERKGLSHSVFQTEVELTDSTKKMRKAFSMKWLLIGSLYVEMKLISSSNLKAIN</sequence>
<dbReference type="RefSeq" id="XP_049149793.1">
    <property type="nucleotide sequence ID" value="XM_049292647.1"/>
</dbReference>
<dbReference type="EMBL" id="CP019479">
    <property type="protein sequence ID" value="UQC88187.1"/>
    <property type="molecule type" value="Genomic_DNA"/>
</dbReference>
<evidence type="ECO:0000313" key="1">
    <source>
        <dbReference type="EMBL" id="UQC88187.1"/>
    </source>
</evidence>
<gene>
    <name evidence="1" type="ORF">CLUP02_13710</name>
</gene>
<dbReference type="Proteomes" id="UP000830671">
    <property type="component" value="Chromosome 7"/>
</dbReference>
<dbReference type="KEGG" id="clup:CLUP02_13710"/>